<name>A0A5E4R465_9NEOP</name>
<keyword evidence="3" id="KW-1185">Reference proteome</keyword>
<protein>
    <submittedName>
        <fullName evidence="2">Uncharacterized protein</fullName>
    </submittedName>
</protein>
<dbReference type="EMBL" id="FZQP02006833">
    <property type="protein sequence ID" value="VVD04139.1"/>
    <property type="molecule type" value="Genomic_DNA"/>
</dbReference>
<accession>A0A5E4R465</accession>
<sequence>MKIPKAEKNVDAKRSKKSSQRVKTTEQANIIIFKLPLVLSRCQHDRCHHLGRMELSVARGPSTGAAKLSHQLTQLVQVRPQETCCNLEKPTNSIPPIYVTVDWAAEDDCEVDWAAGYDCEVDWAAGDDCEGDWAATNDCEVDWAAGDDCEVDWAAADDFVHIKALCSEATCSFILFREYVTQLQARAGLASRSMTRATL</sequence>
<organism evidence="2 3">
    <name type="scientific">Leptidea sinapis</name>
    <dbReference type="NCBI Taxonomy" id="189913"/>
    <lineage>
        <taxon>Eukaryota</taxon>
        <taxon>Metazoa</taxon>
        <taxon>Ecdysozoa</taxon>
        <taxon>Arthropoda</taxon>
        <taxon>Hexapoda</taxon>
        <taxon>Insecta</taxon>
        <taxon>Pterygota</taxon>
        <taxon>Neoptera</taxon>
        <taxon>Endopterygota</taxon>
        <taxon>Lepidoptera</taxon>
        <taxon>Glossata</taxon>
        <taxon>Ditrysia</taxon>
        <taxon>Papilionoidea</taxon>
        <taxon>Pieridae</taxon>
        <taxon>Dismorphiinae</taxon>
        <taxon>Leptidea</taxon>
    </lineage>
</organism>
<evidence type="ECO:0000256" key="1">
    <source>
        <dbReference type="SAM" id="MobiDB-lite"/>
    </source>
</evidence>
<feature type="compositionally biased region" description="Basic and acidic residues" evidence="1">
    <location>
        <begin position="1"/>
        <end position="13"/>
    </location>
</feature>
<feature type="region of interest" description="Disordered" evidence="1">
    <location>
        <begin position="1"/>
        <end position="22"/>
    </location>
</feature>
<reference evidence="2 3" key="1">
    <citation type="submission" date="2017-07" db="EMBL/GenBank/DDBJ databases">
        <authorList>
            <person name="Talla V."/>
            <person name="Backstrom N."/>
        </authorList>
    </citation>
    <scope>NUCLEOTIDE SEQUENCE [LARGE SCALE GENOMIC DNA]</scope>
</reference>
<evidence type="ECO:0000313" key="3">
    <source>
        <dbReference type="Proteomes" id="UP000324832"/>
    </source>
</evidence>
<dbReference type="AlphaFoldDB" id="A0A5E4R465"/>
<proteinExistence type="predicted"/>
<dbReference type="Proteomes" id="UP000324832">
    <property type="component" value="Unassembled WGS sequence"/>
</dbReference>
<evidence type="ECO:0000313" key="2">
    <source>
        <dbReference type="EMBL" id="VVD04139.1"/>
    </source>
</evidence>
<gene>
    <name evidence="2" type="ORF">LSINAPIS_LOCUS13961</name>
</gene>